<sequence length="144" mass="16716">MAQYLTQQEIHHSANGLTCLVQSLVGKYTTIDIRNESSAFGKIVEVDGYMNVMMEDVVFKDAMGGQFLFNEFLVQARYIIYVHIPTELNIMKTIENKVEMFGQIRPITVKKTGLANLYQRRMKEKQEGYLEDVRKIKESKENKQ</sequence>
<dbReference type="SUPFAM" id="SSF50182">
    <property type="entry name" value="Sm-like ribonucleoproteins"/>
    <property type="match status" value="1"/>
</dbReference>
<feature type="domain" description="Sm" evidence="1">
    <location>
        <begin position="21"/>
        <end position="83"/>
    </location>
</feature>
<gene>
    <name evidence="2" type="ORF">g.37100</name>
</gene>
<evidence type="ECO:0000259" key="1">
    <source>
        <dbReference type="Pfam" id="PF01423"/>
    </source>
</evidence>
<dbReference type="PANTHER" id="PTHR21196:SF1">
    <property type="entry name" value="U7 SNRNA-ASSOCIATED SM-LIKE PROTEIN LSM10"/>
    <property type="match status" value="1"/>
</dbReference>
<reference evidence="2" key="1">
    <citation type="submission" date="2015-12" db="EMBL/GenBank/DDBJ databases">
        <title>De novo transcriptome assembly of four potential Pierce s Disease insect vectors from Arizona vineyards.</title>
        <authorList>
            <person name="Tassone E.E."/>
        </authorList>
    </citation>
    <scope>NUCLEOTIDE SEQUENCE</scope>
</reference>
<accession>A0A1B6C6G4</accession>
<dbReference type="GO" id="GO:0071209">
    <property type="term" value="F:U7 snRNA binding"/>
    <property type="evidence" value="ECO:0007669"/>
    <property type="project" value="TreeGrafter"/>
</dbReference>
<proteinExistence type="predicted"/>
<dbReference type="GO" id="GO:0071208">
    <property type="term" value="F:histone pre-mRNA DCP binding"/>
    <property type="evidence" value="ECO:0007669"/>
    <property type="project" value="TreeGrafter"/>
</dbReference>
<dbReference type="InterPro" id="IPR052840">
    <property type="entry name" value="U7_snRNA_Sm-like"/>
</dbReference>
<dbReference type="EMBL" id="GEDC01028202">
    <property type="protein sequence ID" value="JAS09096.1"/>
    <property type="molecule type" value="Transcribed_RNA"/>
</dbReference>
<evidence type="ECO:0000313" key="2">
    <source>
        <dbReference type="EMBL" id="JAS09096.1"/>
    </source>
</evidence>
<dbReference type="PANTHER" id="PTHR21196">
    <property type="entry name" value="U7 SNRNA-ASSOCIATED SM-LIKE PROTEIN LSM10"/>
    <property type="match status" value="1"/>
</dbReference>
<dbReference type="InterPro" id="IPR001163">
    <property type="entry name" value="Sm_dom_euk/arc"/>
</dbReference>
<dbReference type="Gene3D" id="2.30.30.100">
    <property type="match status" value="1"/>
</dbReference>
<dbReference type="Pfam" id="PF01423">
    <property type="entry name" value="LSM"/>
    <property type="match status" value="1"/>
</dbReference>
<protein>
    <recommendedName>
        <fullName evidence="1">Sm domain-containing protein</fullName>
    </recommendedName>
</protein>
<dbReference type="CDD" id="cd01733">
    <property type="entry name" value="LSm10"/>
    <property type="match status" value="1"/>
</dbReference>
<dbReference type="AlphaFoldDB" id="A0A1B6C6G4"/>
<dbReference type="GO" id="GO:0006398">
    <property type="term" value="P:mRNA 3'-end processing by stem-loop binding and cleavage"/>
    <property type="evidence" value="ECO:0007669"/>
    <property type="project" value="TreeGrafter"/>
</dbReference>
<dbReference type="GO" id="GO:0071254">
    <property type="term" value="C:cytoplasmic U snRNP body"/>
    <property type="evidence" value="ECO:0007669"/>
    <property type="project" value="TreeGrafter"/>
</dbReference>
<dbReference type="GO" id="GO:0016604">
    <property type="term" value="C:nuclear body"/>
    <property type="evidence" value="ECO:0007669"/>
    <property type="project" value="TreeGrafter"/>
</dbReference>
<organism evidence="2">
    <name type="scientific">Clastoptera arizonana</name>
    <name type="common">Arizona spittle bug</name>
    <dbReference type="NCBI Taxonomy" id="38151"/>
    <lineage>
        <taxon>Eukaryota</taxon>
        <taxon>Metazoa</taxon>
        <taxon>Ecdysozoa</taxon>
        <taxon>Arthropoda</taxon>
        <taxon>Hexapoda</taxon>
        <taxon>Insecta</taxon>
        <taxon>Pterygota</taxon>
        <taxon>Neoptera</taxon>
        <taxon>Paraneoptera</taxon>
        <taxon>Hemiptera</taxon>
        <taxon>Auchenorrhyncha</taxon>
        <taxon>Cercopoidea</taxon>
        <taxon>Clastopteridae</taxon>
        <taxon>Clastoptera</taxon>
    </lineage>
</organism>
<name>A0A1B6C6G4_9HEMI</name>
<dbReference type="InterPro" id="IPR010920">
    <property type="entry name" value="LSM_dom_sf"/>
</dbReference>